<feature type="coiled-coil region" evidence="9">
    <location>
        <begin position="74"/>
        <end position="108"/>
    </location>
</feature>
<dbReference type="Pfam" id="PF10018">
    <property type="entry name" value="Med4"/>
    <property type="match status" value="1"/>
</dbReference>
<reference evidence="11" key="1">
    <citation type="journal article" date="2023" name="IScience">
        <title>Live-bearing cockroach genome reveals convergent evolutionary mechanisms linked to viviparity in insects and beyond.</title>
        <authorList>
            <person name="Fouks B."/>
            <person name="Harrison M.C."/>
            <person name="Mikhailova A.A."/>
            <person name="Marchal E."/>
            <person name="English S."/>
            <person name="Carruthers M."/>
            <person name="Jennings E.C."/>
            <person name="Chiamaka E.L."/>
            <person name="Frigard R.A."/>
            <person name="Pippel M."/>
            <person name="Attardo G.M."/>
            <person name="Benoit J.B."/>
            <person name="Bornberg-Bauer E."/>
            <person name="Tobe S.S."/>
        </authorList>
    </citation>
    <scope>NUCLEOTIDE SEQUENCE</scope>
    <source>
        <strain evidence="11">Stay&amp;Tobe</strain>
    </source>
</reference>
<evidence type="ECO:0000256" key="9">
    <source>
        <dbReference type="SAM" id="Coils"/>
    </source>
</evidence>
<evidence type="ECO:0000256" key="8">
    <source>
        <dbReference type="RuleBase" id="RU364141"/>
    </source>
</evidence>
<evidence type="ECO:0000313" key="11">
    <source>
        <dbReference type="EMBL" id="KAJ9590034.1"/>
    </source>
</evidence>
<keyword evidence="4 8" id="KW-0805">Transcription regulation</keyword>
<feature type="compositionally biased region" description="Polar residues" evidence="10">
    <location>
        <begin position="221"/>
        <end position="230"/>
    </location>
</feature>
<keyword evidence="12" id="KW-1185">Reference proteome</keyword>
<gene>
    <name evidence="8" type="primary">MED4</name>
    <name evidence="11" type="ORF">L9F63_016850</name>
</gene>
<dbReference type="GO" id="GO:0070847">
    <property type="term" value="C:core mediator complex"/>
    <property type="evidence" value="ECO:0007669"/>
    <property type="project" value="TreeGrafter"/>
</dbReference>
<comment type="similarity">
    <text evidence="2 8">Belongs to the Mediator complex subunit 4 family.</text>
</comment>
<evidence type="ECO:0000256" key="10">
    <source>
        <dbReference type="SAM" id="MobiDB-lite"/>
    </source>
</evidence>
<dbReference type="AlphaFoldDB" id="A0AAD8A040"/>
<reference evidence="11" key="2">
    <citation type="submission" date="2023-05" db="EMBL/GenBank/DDBJ databases">
        <authorList>
            <person name="Fouks B."/>
        </authorList>
    </citation>
    <scope>NUCLEOTIDE SEQUENCE</scope>
    <source>
        <strain evidence="11">Stay&amp;Tobe</strain>
        <tissue evidence="11">Testes</tissue>
    </source>
</reference>
<evidence type="ECO:0000256" key="4">
    <source>
        <dbReference type="ARBA" id="ARBA00023015"/>
    </source>
</evidence>
<name>A0AAD8A040_DIPPU</name>
<feature type="compositionally biased region" description="Low complexity" evidence="10">
    <location>
        <begin position="245"/>
        <end position="257"/>
    </location>
</feature>
<dbReference type="InterPro" id="IPR019258">
    <property type="entry name" value="Mediator_Med4"/>
</dbReference>
<feature type="region of interest" description="Disordered" evidence="10">
    <location>
        <begin position="214"/>
        <end position="257"/>
    </location>
</feature>
<dbReference type="GO" id="GO:0016592">
    <property type="term" value="C:mediator complex"/>
    <property type="evidence" value="ECO:0007669"/>
    <property type="project" value="InterPro"/>
</dbReference>
<comment type="caution">
    <text evidence="11">The sequence shown here is derived from an EMBL/GenBank/DDBJ whole genome shotgun (WGS) entry which is preliminary data.</text>
</comment>
<dbReference type="GO" id="GO:0006357">
    <property type="term" value="P:regulation of transcription by RNA polymerase II"/>
    <property type="evidence" value="ECO:0007669"/>
    <property type="project" value="InterPro"/>
</dbReference>
<dbReference type="Proteomes" id="UP001233999">
    <property type="component" value="Unassembled WGS sequence"/>
</dbReference>
<sequence length="257" mass="28642">MASNSVSTGERLLGLIDDIELISKELIENTIAQKHQKLSSSEHLLITELLVAKDNELKEVLKLANEQAKINHKMEALKGEVERQDQFIQQLQRQLKEAEQILATAIYQAKQKLQSIARANKRPVPSEDLIKFAHKISASNAVCAPLTWQQGDPRRPYPTDIEMRLGYLGRLSDLPINGHLLQQQNNLSDLHRTGHPPGSELPASQQNQFAWHPSGDIHMTVSGQGSVSMDTRNHNKETEDVEVMSTDSSSSSSSDSQ</sequence>
<dbReference type="PANTHER" id="PTHR13208">
    <property type="entry name" value="MEDIATOR OF RNA POLYMERASE II TRANSCRIPTION SUBUNIT 4"/>
    <property type="match status" value="1"/>
</dbReference>
<comment type="function">
    <text evidence="8">Component of the Mediator complex, a coactivator involved in the regulated transcription of nearly all RNA polymerase II-dependent genes. Mediator functions as a bridge to convey information from gene-specific regulatory proteins to the basal RNA polymerase II transcription machinery. Mediator is recruited to promoters by direct interactions with regulatory proteins and serves as a scaffold for the assembly of a functional preinitiation complex with RNA polymerase II and the general transcription factors.</text>
</comment>
<evidence type="ECO:0000256" key="1">
    <source>
        <dbReference type="ARBA" id="ARBA00004123"/>
    </source>
</evidence>
<comment type="subcellular location">
    <subcellularLocation>
        <location evidence="1 8">Nucleus</location>
    </subcellularLocation>
</comment>
<proteinExistence type="inferred from homology"/>
<keyword evidence="6 8" id="KW-0539">Nucleus</keyword>
<protein>
    <recommendedName>
        <fullName evidence="3 8">Mediator of RNA polymerase II transcription subunit 4</fullName>
    </recommendedName>
    <alternativeName>
        <fullName evidence="7 8">Mediator complex subunit 4</fullName>
    </alternativeName>
</protein>
<dbReference type="EMBL" id="JASPKZ010004575">
    <property type="protein sequence ID" value="KAJ9590034.1"/>
    <property type="molecule type" value="Genomic_DNA"/>
</dbReference>
<organism evidence="11 12">
    <name type="scientific">Diploptera punctata</name>
    <name type="common">Pacific beetle cockroach</name>
    <dbReference type="NCBI Taxonomy" id="6984"/>
    <lineage>
        <taxon>Eukaryota</taxon>
        <taxon>Metazoa</taxon>
        <taxon>Ecdysozoa</taxon>
        <taxon>Arthropoda</taxon>
        <taxon>Hexapoda</taxon>
        <taxon>Insecta</taxon>
        <taxon>Pterygota</taxon>
        <taxon>Neoptera</taxon>
        <taxon>Polyneoptera</taxon>
        <taxon>Dictyoptera</taxon>
        <taxon>Blattodea</taxon>
        <taxon>Blaberoidea</taxon>
        <taxon>Blaberidae</taxon>
        <taxon>Diplopterinae</taxon>
        <taxon>Diploptera</taxon>
    </lineage>
</organism>
<evidence type="ECO:0000256" key="6">
    <source>
        <dbReference type="ARBA" id="ARBA00023242"/>
    </source>
</evidence>
<dbReference type="PANTHER" id="PTHR13208:SF2">
    <property type="entry name" value="MEDIATOR OF RNA POLYMERASE II TRANSCRIPTION SUBUNIT 4"/>
    <property type="match status" value="1"/>
</dbReference>
<accession>A0AAD8A040</accession>
<evidence type="ECO:0000313" key="12">
    <source>
        <dbReference type="Proteomes" id="UP001233999"/>
    </source>
</evidence>
<comment type="subunit">
    <text evidence="8">Component of the Mediator complex.</text>
</comment>
<evidence type="ECO:0000256" key="5">
    <source>
        <dbReference type="ARBA" id="ARBA00023163"/>
    </source>
</evidence>
<keyword evidence="8" id="KW-0010">Activator</keyword>
<dbReference type="GO" id="GO:0003712">
    <property type="term" value="F:transcription coregulator activity"/>
    <property type="evidence" value="ECO:0007669"/>
    <property type="project" value="InterPro"/>
</dbReference>
<keyword evidence="9" id="KW-0175">Coiled coil</keyword>
<evidence type="ECO:0000256" key="3">
    <source>
        <dbReference type="ARBA" id="ARBA00020629"/>
    </source>
</evidence>
<keyword evidence="5 8" id="KW-0804">Transcription</keyword>
<evidence type="ECO:0000256" key="2">
    <source>
        <dbReference type="ARBA" id="ARBA00009626"/>
    </source>
</evidence>
<evidence type="ECO:0000256" key="7">
    <source>
        <dbReference type="ARBA" id="ARBA00031257"/>
    </source>
</evidence>